<gene>
    <name evidence="2" type="ORF">Vbra_22568</name>
</gene>
<feature type="region of interest" description="Disordered" evidence="1">
    <location>
        <begin position="195"/>
        <end position="218"/>
    </location>
</feature>
<evidence type="ECO:0000313" key="2">
    <source>
        <dbReference type="EMBL" id="CEM10120.1"/>
    </source>
</evidence>
<reference evidence="2 3" key="1">
    <citation type="submission" date="2014-11" db="EMBL/GenBank/DDBJ databases">
        <authorList>
            <person name="Zhu J."/>
            <person name="Qi W."/>
            <person name="Song R."/>
        </authorList>
    </citation>
    <scope>NUCLEOTIDE SEQUENCE [LARGE SCALE GENOMIC DNA]</scope>
</reference>
<sequence>MMDGSDEAEQRRLRRAVSPPPATFCRVWGLEATEKQPLGKRVFPQGPGKTLSGLLLDPHPTRAPPLPDRSPREVGKTSRVKDRPYASSRTDITLSRDAPTTSTGHGKNASGKRLWSRKADFGTRYMMDNSKNRPKPKYTKHKANKNKTTNLKMGTLIPEKKQDNWEETIRQEKFDKKRDLPASRQHVPYILQGAADSSASAKKPDQQPSSSGRQQQRRGAIMLAKEPDIPKASRLSWNAVGGPAAAAMETQTMPEIKIPVEVEATTRPIRRPVDEKWAGEGRATTKAGRVWPPPMVSPPSHGPGFPWDGPNAKPYGWPDSKRAFQMNAVYPASLAPTVQVAKHVPVGSLTLFGSKPPHPAKVPFMSDEANYASYLTTSSLAASASRDVRKTAGLPSCAVVKPVAGPSLGRTHVIRRSHGVDMAGGTLQHDIFSHMVAR</sequence>
<evidence type="ECO:0000256" key="1">
    <source>
        <dbReference type="SAM" id="MobiDB-lite"/>
    </source>
</evidence>
<proteinExistence type="predicted"/>
<keyword evidence="3" id="KW-1185">Reference proteome</keyword>
<evidence type="ECO:0000313" key="3">
    <source>
        <dbReference type="Proteomes" id="UP000041254"/>
    </source>
</evidence>
<organism evidence="2 3">
    <name type="scientific">Vitrella brassicaformis (strain CCMP3155)</name>
    <dbReference type="NCBI Taxonomy" id="1169540"/>
    <lineage>
        <taxon>Eukaryota</taxon>
        <taxon>Sar</taxon>
        <taxon>Alveolata</taxon>
        <taxon>Colpodellida</taxon>
        <taxon>Vitrellaceae</taxon>
        <taxon>Vitrella</taxon>
    </lineage>
</organism>
<dbReference type="EMBL" id="CDMY01000401">
    <property type="protein sequence ID" value="CEM10120.1"/>
    <property type="molecule type" value="Genomic_DNA"/>
</dbReference>
<feature type="compositionally biased region" description="Basic and acidic residues" evidence="1">
    <location>
        <begin position="69"/>
        <end position="84"/>
    </location>
</feature>
<dbReference type="Proteomes" id="UP000041254">
    <property type="component" value="Unassembled WGS sequence"/>
</dbReference>
<dbReference type="VEuPathDB" id="CryptoDB:Vbra_22568"/>
<protein>
    <submittedName>
        <fullName evidence="2">Uncharacterized protein</fullName>
    </submittedName>
</protein>
<feature type="region of interest" description="Disordered" evidence="1">
    <location>
        <begin position="1"/>
        <end position="22"/>
    </location>
</feature>
<feature type="compositionally biased region" description="Basic residues" evidence="1">
    <location>
        <begin position="132"/>
        <end position="145"/>
    </location>
</feature>
<name>A0A0G4FB47_VITBC</name>
<dbReference type="InParanoid" id="A0A0G4FB47"/>
<feature type="compositionally biased region" description="Polar residues" evidence="1">
    <location>
        <begin position="87"/>
        <end position="105"/>
    </location>
</feature>
<accession>A0A0G4FB47</accession>
<feature type="region of interest" description="Disordered" evidence="1">
    <location>
        <begin position="35"/>
        <end position="147"/>
    </location>
</feature>
<dbReference type="AlphaFoldDB" id="A0A0G4FB47"/>